<proteinExistence type="predicted"/>
<dbReference type="GO" id="GO:0032259">
    <property type="term" value="P:methylation"/>
    <property type="evidence" value="ECO:0007669"/>
    <property type="project" value="UniProtKB-KW"/>
</dbReference>
<dbReference type="InterPro" id="IPR029068">
    <property type="entry name" value="Glyas_Bleomycin-R_OHBP_Dase"/>
</dbReference>
<protein>
    <submittedName>
        <fullName evidence="2">Putative 3-demethylubiquinone-9 3-methyltransferase (Glyoxalase superfamily)</fullName>
    </submittedName>
</protein>
<dbReference type="AlphaFoldDB" id="A0A4V2F136"/>
<dbReference type="InterPro" id="IPR009725">
    <property type="entry name" value="3_dmu_93_MTrfase"/>
</dbReference>
<keyword evidence="3" id="KW-1185">Reference proteome</keyword>
<evidence type="ECO:0000313" key="3">
    <source>
        <dbReference type="Proteomes" id="UP000293874"/>
    </source>
</evidence>
<organism evidence="2 3">
    <name type="scientific">Pseudobacter ginsenosidimutans</name>
    <dbReference type="NCBI Taxonomy" id="661488"/>
    <lineage>
        <taxon>Bacteria</taxon>
        <taxon>Pseudomonadati</taxon>
        <taxon>Bacteroidota</taxon>
        <taxon>Chitinophagia</taxon>
        <taxon>Chitinophagales</taxon>
        <taxon>Chitinophagaceae</taxon>
        <taxon>Pseudobacter</taxon>
    </lineage>
</organism>
<name>A0A4V2F136_9BACT</name>
<dbReference type="OrthoDB" id="9806473at2"/>
<dbReference type="InterPro" id="IPR028973">
    <property type="entry name" value="PhnB-like"/>
</dbReference>
<dbReference type="CDD" id="cd06588">
    <property type="entry name" value="PhnB_like"/>
    <property type="match status" value="1"/>
</dbReference>
<evidence type="ECO:0000259" key="1">
    <source>
        <dbReference type="Pfam" id="PF06983"/>
    </source>
</evidence>
<sequence>MQKLNSQKLTTMLCFNGKAEEAVKFYKDLFPGTTVGNELRAGDNGPAPKGTLITASFNIFGQDFVALNFGPQGQFNDSVSFVIPAETQEDIDKYWNALTSDGGQESMCGWCKDKFGLSWQVTPPRLIELITHKDPAKAGAAMQAMMKMKKIVLADLEAAVSAA</sequence>
<dbReference type="GO" id="GO:0008168">
    <property type="term" value="F:methyltransferase activity"/>
    <property type="evidence" value="ECO:0007669"/>
    <property type="project" value="UniProtKB-KW"/>
</dbReference>
<dbReference type="PANTHER" id="PTHR33990">
    <property type="entry name" value="PROTEIN YJDN-RELATED"/>
    <property type="match status" value="1"/>
</dbReference>
<accession>A0A4V2F136</accession>
<dbReference type="Proteomes" id="UP000293874">
    <property type="component" value="Unassembled WGS sequence"/>
</dbReference>
<feature type="domain" description="PhnB-like" evidence="1">
    <location>
        <begin position="7"/>
        <end position="122"/>
    </location>
</feature>
<dbReference type="SUPFAM" id="SSF54593">
    <property type="entry name" value="Glyoxalase/Bleomycin resistance protein/Dihydroxybiphenyl dioxygenase"/>
    <property type="match status" value="1"/>
</dbReference>
<dbReference type="Pfam" id="PF06983">
    <property type="entry name" value="3-dmu-9_3-mt"/>
    <property type="match status" value="1"/>
</dbReference>
<reference evidence="2 3" key="1">
    <citation type="submission" date="2019-02" db="EMBL/GenBank/DDBJ databases">
        <title>Genomic Encyclopedia of Type Strains, Phase IV (KMG-IV): sequencing the most valuable type-strain genomes for metagenomic binning, comparative biology and taxonomic classification.</title>
        <authorList>
            <person name="Goeker M."/>
        </authorList>
    </citation>
    <scope>NUCLEOTIDE SEQUENCE [LARGE SCALE GENOMIC DNA]</scope>
    <source>
        <strain evidence="2 3">DSM 18116</strain>
    </source>
</reference>
<keyword evidence="2" id="KW-0808">Transferase</keyword>
<evidence type="ECO:0000313" key="2">
    <source>
        <dbReference type="EMBL" id="RZS72261.1"/>
    </source>
</evidence>
<dbReference type="PANTHER" id="PTHR33990:SF2">
    <property type="entry name" value="PHNB-LIKE DOMAIN-CONTAINING PROTEIN"/>
    <property type="match status" value="1"/>
</dbReference>
<dbReference type="RefSeq" id="WP_130542696.1">
    <property type="nucleotide sequence ID" value="NZ_CP042431.1"/>
</dbReference>
<dbReference type="PIRSF" id="PIRSF021700">
    <property type="entry name" value="3_dmu_93_MTrfase"/>
    <property type="match status" value="1"/>
</dbReference>
<keyword evidence="2" id="KW-0489">Methyltransferase</keyword>
<comment type="caution">
    <text evidence="2">The sequence shown here is derived from an EMBL/GenBank/DDBJ whole genome shotgun (WGS) entry which is preliminary data.</text>
</comment>
<dbReference type="EMBL" id="SGXA01000002">
    <property type="protein sequence ID" value="RZS72261.1"/>
    <property type="molecule type" value="Genomic_DNA"/>
</dbReference>
<dbReference type="Gene3D" id="3.10.180.10">
    <property type="entry name" value="2,3-Dihydroxybiphenyl 1,2-Dioxygenase, domain 1"/>
    <property type="match status" value="1"/>
</dbReference>
<keyword evidence="2" id="KW-0830">Ubiquinone</keyword>
<gene>
    <name evidence="2" type="ORF">EV199_4177</name>
</gene>